<dbReference type="PRINTS" id="PR00455">
    <property type="entry name" value="HTHTETR"/>
</dbReference>
<evidence type="ECO:0000313" key="7">
    <source>
        <dbReference type="Proteomes" id="UP001374803"/>
    </source>
</evidence>
<dbReference type="InterPro" id="IPR036271">
    <property type="entry name" value="Tet_transcr_reg_TetR-rel_C_sf"/>
</dbReference>
<organism evidence="6 7">
    <name type="scientific">Pendulispora rubella</name>
    <dbReference type="NCBI Taxonomy" id="2741070"/>
    <lineage>
        <taxon>Bacteria</taxon>
        <taxon>Pseudomonadati</taxon>
        <taxon>Myxococcota</taxon>
        <taxon>Myxococcia</taxon>
        <taxon>Myxococcales</taxon>
        <taxon>Sorangiineae</taxon>
        <taxon>Pendulisporaceae</taxon>
        <taxon>Pendulispora</taxon>
    </lineage>
</organism>
<reference evidence="6" key="1">
    <citation type="submission" date="2021-12" db="EMBL/GenBank/DDBJ databases">
        <title>Discovery of the Pendulisporaceae a myxobacterial family with distinct sporulation behavior and unique specialized metabolism.</title>
        <authorList>
            <person name="Garcia R."/>
            <person name="Popoff A."/>
            <person name="Bader C.D."/>
            <person name="Loehr J."/>
            <person name="Walesch S."/>
            <person name="Walt C."/>
            <person name="Boldt J."/>
            <person name="Bunk B."/>
            <person name="Haeckl F.J.F.P.J."/>
            <person name="Gunesch A.P."/>
            <person name="Birkelbach J."/>
            <person name="Nuebel U."/>
            <person name="Pietschmann T."/>
            <person name="Bach T."/>
            <person name="Mueller R."/>
        </authorList>
    </citation>
    <scope>NUCLEOTIDE SEQUENCE</scope>
    <source>
        <strain evidence="6">MSr11367</strain>
    </source>
</reference>
<evidence type="ECO:0000256" key="1">
    <source>
        <dbReference type="ARBA" id="ARBA00023015"/>
    </source>
</evidence>
<keyword evidence="3" id="KW-0804">Transcription</keyword>
<evidence type="ECO:0000259" key="5">
    <source>
        <dbReference type="PROSITE" id="PS50977"/>
    </source>
</evidence>
<keyword evidence="2 4" id="KW-0238">DNA-binding</keyword>
<dbReference type="RefSeq" id="WP_394837997.1">
    <property type="nucleotide sequence ID" value="NZ_CP089929.1"/>
</dbReference>
<gene>
    <name evidence="6" type="ORF">LVJ94_13885</name>
</gene>
<protein>
    <submittedName>
        <fullName evidence="6">TetR/AcrR family transcriptional regulator</fullName>
    </submittedName>
</protein>
<dbReference type="InterPro" id="IPR050109">
    <property type="entry name" value="HTH-type_TetR-like_transc_reg"/>
</dbReference>
<sequence length="209" mass="23568">MARLSAPKRKEPGEYHHGDLRRALLEAALTMVVESGPESFSVREAARRVGVDHRAAYRHFADKATVLAELAQEGYERIARTWNTVLAELPEEQVHARLLALGRTYIEFAYREPGRYRVMTGPRLNEEGRFPALEVPIDVGMNLLRSELRAGMARGLLHEADVSECAITLWSAMHGLASSIVMRRIRVRKDQLATFAERTFGCTVRGLEK</sequence>
<evidence type="ECO:0000256" key="4">
    <source>
        <dbReference type="PROSITE-ProRule" id="PRU00335"/>
    </source>
</evidence>
<proteinExistence type="predicted"/>
<dbReference type="InterPro" id="IPR025996">
    <property type="entry name" value="MT1864/Rv1816-like_C"/>
</dbReference>
<dbReference type="SUPFAM" id="SSF48498">
    <property type="entry name" value="Tetracyclin repressor-like, C-terminal domain"/>
    <property type="match status" value="1"/>
</dbReference>
<evidence type="ECO:0000256" key="2">
    <source>
        <dbReference type="ARBA" id="ARBA00023125"/>
    </source>
</evidence>
<dbReference type="EMBL" id="CP089983">
    <property type="protein sequence ID" value="WXB08322.1"/>
    <property type="molecule type" value="Genomic_DNA"/>
</dbReference>
<dbReference type="InterPro" id="IPR009057">
    <property type="entry name" value="Homeodomain-like_sf"/>
</dbReference>
<dbReference type="Pfam" id="PF13305">
    <property type="entry name" value="TetR_C_33"/>
    <property type="match status" value="1"/>
</dbReference>
<dbReference type="SUPFAM" id="SSF46689">
    <property type="entry name" value="Homeodomain-like"/>
    <property type="match status" value="1"/>
</dbReference>
<keyword evidence="1" id="KW-0805">Transcription regulation</keyword>
<dbReference type="Gene3D" id="1.10.357.10">
    <property type="entry name" value="Tetracycline Repressor, domain 2"/>
    <property type="match status" value="1"/>
</dbReference>
<dbReference type="Pfam" id="PF00440">
    <property type="entry name" value="TetR_N"/>
    <property type="match status" value="1"/>
</dbReference>
<name>A0ABZ2LHQ9_9BACT</name>
<feature type="domain" description="HTH tetR-type" evidence="5">
    <location>
        <begin position="18"/>
        <end position="78"/>
    </location>
</feature>
<dbReference type="PANTHER" id="PTHR30055">
    <property type="entry name" value="HTH-TYPE TRANSCRIPTIONAL REGULATOR RUTR"/>
    <property type="match status" value="1"/>
</dbReference>
<keyword evidence="7" id="KW-1185">Reference proteome</keyword>
<dbReference type="PANTHER" id="PTHR30055:SF220">
    <property type="entry name" value="TETR-FAMILY REGULATORY PROTEIN"/>
    <property type="match status" value="1"/>
</dbReference>
<evidence type="ECO:0000313" key="6">
    <source>
        <dbReference type="EMBL" id="WXB08322.1"/>
    </source>
</evidence>
<feature type="DNA-binding region" description="H-T-H motif" evidence="4">
    <location>
        <begin position="41"/>
        <end position="60"/>
    </location>
</feature>
<dbReference type="PROSITE" id="PS50977">
    <property type="entry name" value="HTH_TETR_2"/>
    <property type="match status" value="1"/>
</dbReference>
<evidence type="ECO:0000256" key="3">
    <source>
        <dbReference type="ARBA" id="ARBA00023163"/>
    </source>
</evidence>
<dbReference type="Proteomes" id="UP001374803">
    <property type="component" value="Chromosome"/>
</dbReference>
<accession>A0ABZ2LHQ9</accession>
<dbReference type="InterPro" id="IPR001647">
    <property type="entry name" value="HTH_TetR"/>
</dbReference>